<comment type="caution">
    <text evidence="1">The sequence shown here is derived from an EMBL/GenBank/DDBJ whole genome shotgun (WGS) entry which is preliminary data.</text>
</comment>
<proteinExistence type="predicted"/>
<name>X0V314_9ZZZZ</name>
<dbReference type="EMBL" id="BARS01024859">
    <property type="protein sequence ID" value="GAG12504.1"/>
    <property type="molecule type" value="Genomic_DNA"/>
</dbReference>
<gene>
    <name evidence="1" type="ORF">S01H1_39400</name>
</gene>
<reference evidence="1" key="1">
    <citation type="journal article" date="2014" name="Front. Microbiol.">
        <title>High frequency of phylogenetically diverse reductive dehalogenase-homologous genes in deep subseafloor sedimentary metagenomes.</title>
        <authorList>
            <person name="Kawai M."/>
            <person name="Futagami T."/>
            <person name="Toyoda A."/>
            <person name="Takaki Y."/>
            <person name="Nishi S."/>
            <person name="Hori S."/>
            <person name="Arai W."/>
            <person name="Tsubouchi T."/>
            <person name="Morono Y."/>
            <person name="Uchiyama I."/>
            <person name="Ito T."/>
            <person name="Fujiyama A."/>
            <person name="Inagaki F."/>
            <person name="Takami H."/>
        </authorList>
    </citation>
    <scope>NUCLEOTIDE SEQUENCE</scope>
    <source>
        <strain evidence="1">Expedition CK06-06</strain>
    </source>
</reference>
<accession>X0V314</accession>
<organism evidence="1">
    <name type="scientific">marine sediment metagenome</name>
    <dbReference type="NCBI Taxonomy" id="412755"/>
    <lineage>
        <taxon>unclassified sequences</taxon>
        <taxon>metagenomes</taxon>
        <taxon>ecological metagenomes</taxon>
    </lineage>
</organism>
<protein>
    <submittedName>
        <fullName evidence="1">Uncharacterized protein</fullName>
    </submittedName>
</protein>
<sequence length="45" mass="5275">MIEKIVNVKNLGIFSDYKWDSTLSYFKRFNLIYDENGSGKMTHNG</sequence>
<evidence type="ECO:0000313" key="1">
    <source>
        <dbReference type="EMBL" id="GAG12504.1"/>
    </source>
</evidence>
<dbReference type="AlphaFoldDB" id="X0V314"/>